<evidence type="ECO:0000256" key="4">
    <source>
        <dbReference type="ARBA" id="ARBA00022801"/>
    </source>
</evidence>
<keyword evidence="3 7" id="KW-0812">Transmembrane</keyword>
<dbReference type="PROSITE" id="PS50076">
    <property type="entry name" value="DNAJ_2"/>
    <property type="match status" value="1"/>
</dbReference>
<evidence type="ECO:0000256" key="3">
    <source>
        <dbReference type="ARBA" id="ARBA00022692"/>
    </source>
</evidence>
<keyword evidence="6 7" id="KW-0472">Membrane</keyword>
<accession>A0ABR4PH06</accession>
<dbReference type="Pfam" id="PF00226">
    <property type="entry name" value="DnaJ"/>
    <property type="match status" value="1"/>
</dbReference>
<dbReference type="SUPFAM" id="SSF144091">
    <property type="entry name" value="Rhomboid-like"/>
    <property type="match status" value="1"/>
</dbReference>
<sequence>MSSTMLTYIGWGVLPNMISGWVQALWYGITIRAGDPKPAPGSPKYVLHRRRIQIIVISAYLLYTIYEADWNIRKASDFYQDLGVAHSATEREIKSRFRRLAAIHHPDKVSSSSPSSEGYFVHLKLAQDTLLNPVKRFAYERFGPDMINWQNCSSIGDYVRQSFATILPSYSVAVLSMYLLGLLGYLNWGTYWRWLSVLIICVFELHTVTRPTFPALAANILNPLLTNLSNHPPYLPFQILKLARQVSITIFIACAQIGPLLQPLSAAPTTNDPDVALQQQLDRLGQMVTMGDVEASRLLAIELAPFAGEAEGMNLVTEKVKEWLVQNTIRNDPETRSIHPGSLISRLPGQSVRVPNCTLRERQRGFNTTPIRWHYPRPAPAGPLPPRRFFPDPGPSPSTVRLVVGSFVFASVAIWLLETQGLAKYGEKKWQRWDIPSKKSDSNWWNLQNTRDHLTCSLRNVREGRYYVLLTSSFMHHELWHLAGNMLGLWSIGKNVAFIGGIPNFLILYTGGAITCGLASVYGKALTEGHSVDRDSIGASGSVLSLVTAMACIMPRARVSMFFIRLPIMAGVLLTTGLSLYALKTGVLPEIDHAGHLGGIAFGALWWLVAMRSPLRRVHYY</sequence>
<dbReference type="Proteomes" id="UP001629113">
    <property type="component" value="Unassembled WGS sequence"/>
</dbReference>
<dbReference type="Gene3D" id="1.10.287.110">
    <property type="entry name" value="DnaJ domain"/>
    <property type="match status" value="1"/>
</dbReference>
<keyword evidence="5 7" id="KW-1133">Transmembrane helix</keyword>
<feature type="domain" description="J" evidence="8">
    <location>
        <begin position="77"/>
        <end position="143"/>
    </location>
</feature>
<protein>
    <submittedName>
        <fullName evidence="9">DnaJ domain-containing protein</fullName>
    </submittedName>
</protein>
<evidence type="ECO:0000256" key="7">
    <source>
        <dbReference type="SAM" id="Phobius"/>
    </source>
</evidence>
<evidence type="ECO:0000259" key="8">
    <source>
        <dbReference type="PROSITE" id="PS50076"/>
    </source>
</evidence>
<dbReference type="PANTHER" id="PTHR43731">
    <property type="entry name" value="RHOMBOID PROTEASE"/>
    <property type="match status" value="1"/>
</dbReference>
<organism evidence="9 10">
    <name type="scientific">Phlyctema vagabunda</name>
    <dbReference type="NCBI Taxonomy" id="108571"/>
    <lineage>
        <taxon>Eukaryota</taxon>
        <taxon>Fungi</taxon>
        <taxon>Dikarya</taxon>
        <taxon>Ascomycota</taxon>
        <taxon>Pezizomycotina</taxon>
        <taxon>Leotiomycetes</taxon>
        <taxon>Helotiales</taxon>
        <taxon>Dermateaceae</taxon>
        <taxon>Phlyctema</taxon>
    </lineage>
</organism>
<reference evidence="9 10" key="1">
    <citation type="submission" date="2024-06" db="EMBL/GenBank/DDBJ databases">
        <title>Complete genome of Phlyctema vagabunda strain 19-DSS-EL-015.</title>
        <authorList>
            <person name="Fiorenzani C."/>
        </authorList>
    </citation>
    <scope>NUCLEOTIDE SEQUENCE [LARGE SCALE GENOMIC DNA]</scope>
    <source>
        <strain evidence="9 10">19-DSS-EL-015</strain>
    </source>
</reference>
<dbReference type="EMBL" id="JBFCZG010000005">
    <property type="protein sequence ID" value="KAL3422589.1"/>
    <property type="molecule type" value="Genomic_DNA"/>
</dbReference>
<feature type="transmembrane region" description="Helical" evidence="7">
    <location>
        <begin position="537"/>
        <end position="555"/>
    </location>
</feature>
<feature type="transmembrane region" description="Helical" evidence="7">
    <location>
        <begin position="594"/>
        <end position="611"/>
    </location>
</feature>
<dbReference type="PRINTS" id="PR00625">
    <property type="entry name" value="JDOMAIN"/>
</dbReference>
<gene>
    <name evidence="9" type="ORF">PVAG01_06745</name>
</gene>
<dbReference type="InterPro" id="IPR022764">
    <property type="entry name" value="Peptidase_S54_rhomboid_dom"/>
</dbReference>
<evidence type="ECO:0000313" key="10">
    <source>
        <dbReference type="Proteomes" id="UP001629113"/>
    </source>
</evidence>
<evidence type="ECO:0000256" key="1">
    <source>
        <dbReference type="ARBA" id="ARBA00004141"/>
    </source>
</evidence>
<feature type="transmembrane region" description="Helical" evidence="7">
    <location>
        <begin position="163"/>
        <end position="185"/>
    </location>
</feature>
<feature type="transmembrane region" description="Helical" evidence="7">
    <location>
        <begin position="562"/>
        <end position="582"/>
    </location>
</feature>
<evidence type="ECO:0000256" key="5">
    <source>
        <dbReference type="ARBA" id="ARBA00022989"/>
    </source>
</evidence>
<dbReference type="InterPro" id="IPR035952">
    <property type="entry name" value="Rhomboid-like_sf"/>
</dbReference>
<feature type="transmembrane region" description="Helical" evidence="7">
    <location>
        <begin position="506"/>
        <end position="525"/>
    </location>
</feature>
<feature type="transmembrane region" description="Helical" evidence="7">
    <location>
        <begin position="398"/>
        <end position="417"/>
    </location>
</feature>
<dbReference type="SMART" id="SM00271">
    <property type="entry name" value="DnaJ"/>
    <property type="match status" value="1"/>
</dbReference>
<keyword evidence="4" id="KW-0378">Hydrolase</keyword>
<dbReference type="InterPro" id="IPR036869">
    <property type="entry name" value="J_dom_sf"/>
</dbReference>
<comment type="similarity">
    <text evidence="2">Belongs to the peptidase S54 family.</text>
</comment>
<proteinExistence type="inferred from homology"/>
<keyword evidence="10" id="KW-1185">Reference proteome</keyword>
<evidence type="ECO:0000313" key="9">
    <source>
        <dbReference type="EMBL" id="KAL3422589.1"/>
    </source>
</evidence>
<dbReference type="SUPFAM" id="SSF46565">
    <property type="entry name" value="Chaperone J-domain"/>
    <property type="match status" value="1"/>
</dbReference>
<dbReference type="Pfam" id="PF01694">
    <property type="entry name" value="Rhomboid"/>
    <property type="match status" value="1"/>
</dbReference>
<dbReference type="InterPro" id="IPR050925">
    <property type="entry name" value="Rhomboid_protease_S54"/>
</dbReference>
<dbReference type="Gene3D" id="1.20.1540.10">
    <property type="entry name" value="Rhomboid-like"/>
    <property type="match status" value="1"/>
</dbReference>
<evidence type="ECO:0000256" key="6">
    <source>
        <dbReference type="ARBA" id="ARBA00023136"/>
    </source>
</evidence>
<feature type="transmembrane region" description="Helical" evidence="7">
    <location>
        <begin position="6"/>
        <end position="27"/>
    </location>
</feature>
<dbReference type="PANTHER" id="PTHR43731:SF14">
    <property type="entry name" value="PRESENILIN-ASSOCIATED RHOMBOID-LIKE PROTEIN, MITOCHONDRIAL"/>
    <property type="match status" value="1"/>
</dbReference>
<evidence type="ECO:0000256" key="2">
    <source>
        <dbReference type="ARBA" id="ARBA00009045"/>
    </source>
</evidence>
<comment type="caution">
    <text evidence="9">The sequence shown here is derived from an EMBL/GenBank/DDBJ whole genome shotgun (WGS) entry which is preliminary data.</text>
</comment>
<comment type="subcellular location">
    <subcellularLocation>
        <location evidence="1">Membrane</location>
        <topology evidence="1">Multi-pass membrane protein</topology>
    </subcellularLocation>
</comment>
<name>A0ABR4PH06_9HELO</name>
<dbReference type="InterPro" id="IPR001623">
    <property type="entry name" value="DnaJ_domain"/>
</dbReference>
<dbReference type="CDD" id="cd06257">
    <property type="entry name" value="DnaJ"/>
    <property type="match status" value="1"/>
</dbReference>